<gene>
    <name evidence="2" type="ORF">PHET_05058</name>
</gene>
<keyword evidence="3" id="KW-1185">Reference proteome</keyword>
<protein>
    <submittedName>
        <fullName evidence="2">Reticulon-4-interacting protein 1 mitochondrial</fullName>
    </submittedName>
</protein>
<evidence type="ECO:0000259" key="1">
    <source>
        <dbReference type="SMART" id="SM00829"/>
    </source>
</evidence>
<dbReference type="Gene3D" id="3.90.180.10">
    <property type="entry name" value="Medium-chain alcohol dehydrogenases, catalytic domain"/>
    <property type="match status" value="1"/>
</dbReference>
<sequence length="442" mass="47874">MRYAHRAFAALTEIGLKAAQLDGRPPPVPSLMSAWQCLNFVRPGSLDVTEELHQTTTRRVPLITRSDHILVRVQEASLNPIDLLTIYGYGATTFRYARRLGSTSGLLGMFDLDGSECADFPITPGRDFAGHIVGLGPSASTSVGSDRKALTVGQRVAGATWPFLSSTGSGSLAEYIVCPLNYLASVPDRVSSTEATAVGYAGLTAWSALAAGGLTPDAENRVRDHVPLILIAGASGGVGLIAAQLAKLWGARVHVTCPGDVQAQTLMKQLAVEDIIVHPDRPALTTRYDVIVNCIRPKVSEITKNCGSSLQSFTEIFSPDKPHLFENLKSDPNARYVILNSPAMSLIDRNGLFVGANLAMARLIYNQLFFWCPVNPDARSGQLKWAFFQPSGKRLSHLLQLVSDGQLKVFVDRVFPFDQVPEAFTRLRAKGVRGKIIVRVHG</sequence>
<dbReference type="AlphaFoldDB" id="A0A8J4SXZ3"/>
<feature type="domain" description="Enoyl reductase (ER)" evidence="1">
    <location>
        <begin position="44"/>
        <end position="438"/>
    </location>
</feature>
<dbReference type="EMBL" id="LUCH01002601">
    <property type="protein sequence ID" value="KAF5401246.1"/>
    <property type="molecule type" value="Genomic_DNA"/>
</dbReference>
<dbReference type="PANTHER" id="PTHR11695:SF294">
    <property type="entry name" value="RETICULON-4-INTERACTING PROTEIN 1, MITOCHONDRIAL"/>
    <property type="match status" value="1"/>
</dbReference>
<proteinExistence type="predicted"/>
<dbReference type="InterPro" id="IPR011032">
    <property type="entry name" value="GroES-like_sf"/>
</dbReference>
<dbReference type="Proteomes" id="UP000748531">
    <property type="component" value="Unassembled WGS sequence"/>
</dbReference>
<evidence type="ECO:0000313" key="2">
    <source>
        <dbReference type="EMBL" id="KAF5401246.1"/>
    </source>
</evidence>
<dbReference type="GO" id="GO:0016491">
    <property type="term" value="F:oxidoreductase activity"/>
    <property type="evidence" value="ECO:0007669"/>
    <property type="project" value="InterPro"/>
</dbReference>
<dbReference type="InterPro" id="IPR020843">
    <property type="entry name" value="ER"/>
</dbReference>
<dbReference type="SMART" id="SM00829">
    <property type="entry name" value="PKS_ER"/>
    <property type="match status" value="1"/>
</dbReference>
<organism evidence="2 3">
    <name type="scientific">Paragonimus heterotremus</name>
    <dbReference type="NCBI Taxonomy" id="100268"/>
    <lineage>
        <taxon>Eukaryota</taxon>
        <taxon>Metazoa</taxon>
        <taxon>Spiralia</taxon>
        <taxon>Lophotrochozoa</taxon>
        <taxon>Platyhelminthes</taxon>
        <taxon>Trematoda</taxon>
        <taxon>Digenea</taxon>
        <taxon>Plagiorchiida</taxon>
        <taxon>Troglotremata</taxon>
        <taxon>Troglotrematidae</taxon>
        <taxon>Paragonimus</taxon>
    </lineage>
</organism>
<dbReference type="Pfam" id="PF08240">
    <property type="entry name" value="ADH_N"/>
    <property type="match status" value="1"/>
</dbReference>
<name>A0A8J4SXZ3_9TREM</name>
<dbReference type="InterPro" id="IPR013154">
    <property type="entry name" value="ADH-like_N"/>
</dbReference>
<dbReference type="SUPFAM" id="SSF50129">
    <property type="entry name" value="GroES-like"/>
    <property type="match status" value="1"/>
</dbReference>
<dbReference type="InterPro" id="IPR036291">
    <property type="entry name" value="NAD(P)-bd_dom_sf"/>
</dbReference>
<comment type="caution">
    <text evidence="2">The sequence shown here is derived from an EMBL/GenBank/DDBJ whole genome shotgun (WGS) entry which is preliminary data.</text>
</comment>
<reference evidence="2" key="1">
    <citation type="submission" date="2019-05" db="EMBL/GenBank/DDBJ databases">
        <title>Annotation for the trematode Paragonimus heterotremus.</title>
        <authorList>
            <person name="Choi Y.-J."/>
        </authorList>
    </citation>
    <scope>NUCLEOTIDE SEQUENCE</scope>
    <source>
        <strain evidence="2">LC</strain>
    </source>
</reference>
<dbReference type="Gene3D" id="3.40.50.720">
    <property type="entry name" value="NAD(P)-binding Rossmann-like Domain"/>
    <property type="match status" value="1"/>
</dbReference>
<accession>A0A8J4SXZ3</accession>
<dbReference type="SUPFAM" id="SSF51735">
    <property type="entry name" value="NAD(P)-binding Rossmann-fold domains"/>
    <property type="match status" value="1"/>
</dbReference>
<dbReference type="PANTHER" id="PTHR11695">
    <property type="entry name" value="ALCOHOL DEHYDROGENASE RELATED"/>
    <property type="match status" value="1"/>
</dbReference>
<dbReference type="OrthoDB" id="48317at2759"/>
<dbReference type="Pfam" id="PF13602">
    <property type="entry name" value="ADH_zinc_N_2"/>
    <property type="match status" value="1"/>
</dbReference>
<dbReference type="InterPro" id="IPR050700">
    <property type="entry name" value="YIM1/Zinc_Alcohol_DH_Fams"/>
</dbReference>
<dbReference type="GO" id="GO:0005739">
    <property type="term" value="C:mitochondrion"/>
    <property type="evidence" value="ECO:0007669"/>
    <property type="project" value="TreeGrafter"/>
</dbReference>
<evidence type="ECO:0000313" key="3">
    <source>
        <dbReference type="Proteomes" id="UP000748531"/>
    </source>
</evidence>